<dbReference type="OrthoDB" id="2004310at2"/>
<protein>
    <submittedName>
        <fullName evidence="2">Uncharacterized protein</fullName>
    </submittedName>
</protein>
<dbReference type="eggNOG" id="ENOG502ZRW2">
    <property type="taxonomic scope" value="Bacteria"/>
</dbReference>
<dbReference type="RefSeq" id="WP_014424473.1">
    <property type="nucleotide sequence ID" value="NC_017068.1"/>
</dbReference>
<evidence type="ECO:0000256" key="1">
    <source>
        <dbReference type="SAM" id="Phobius"/>
    </source>
</evidence>
<gene>
    <name evidence="2" type="ordered locus">SELR_13280</name>
</gene>
<dbReference type="Proteomes" id="UP000007887">
    <property type="component" value="Chromosome"/>
</dbReference>
<accession>I0GQJ9</accession>
<reference evidence="2 3" key="1">
    <citation type="submission" date="2011-10" db="EMBL/GenBank/DDBJ databases">
        <title>Whole genome sequence of Selenomonas ruminantium subsp. lactilytica TAM6421.</title>
        <authorList>
            <person name="Oguchi A."/>
            <person name="Ankai A."/>
            <person name="Kaneko J."/>
            <person name="Yamada-Narita S."/>
            <person name="Fukui S."/>
            <person name="Takahashi M."/>
            <person name="Onodera T."/>
            <person name="Kojima S."/>
            <person name="Fushimi T."/>
            <person name="Abe N."/>
            <person name="Kamio Y."/>
            <person name="Yamazaki S."/>
            <person name="Fujita N."/>
        </authorList>
    </citation>
    <scope>NUCLEOTIDE SEQUENCE [LARGE SCALE GENOMIC DNA]</scope>
    <source>
        <strain evidence="3">NBRC 103574 / TAM6421</strain>
    </source>
</reference>
<proteinExistence type="predicted"/>
<feature type="transmembrane region" description="Helical" evidence="1">
    <location>
        <begin position="20"/>
        <end position="42"/>
    </location>
</feature>
<keyword evidence="1" id="KW-0472">Membrane</keyword>
<dbReference type="PATRIC" id="fig|927704.6.peg.1368"/>
<name>I0GQJ9_SELRL</name>
<dbReference type="KEGG" id="sri:SELR_13280"/>
<dbReference type="EMBL" id="AP012292">
    <property type="protein sequence ID" value="BAL83036.1"/>
    <property type="molecule type" value="Genomic_DNA"/>
</dbReference>
<evidence type="ECO:0000313" key="2">
    <source>
        <dbReference type="EMBL" id="BAL83036.1"/>
    </source>
</evidence>
<keyword evidence="1" id="KW-0812">Transmembrane</keyword>
<keyword evidence="1" id="KW-1133">Transmembrane helix</keyword>
<dbReference type="AlphaFoldDB" id="I0GQJ9"/>
<sequence length="171" mass="19314">MINKFKQVLSKIGKCLGYGLLLGAIALIAYVGYSMAAFFFHLDLSQSYRNIDGYEGIIFEKSARDGRTLAYKRTFAGLREAGEKNSGNSQSKEHDEGVYLTLKERLGDGVKFIDYAASPDNRYILYVVTEDVSKGASTDTDRYYYKVLDLQDNSSTTVYKGYLHDFAVEWQ</sequence>
<organism evidence="2 3">
    <name type="scientific">Selenomonas ruminantium subsp. lactilytica (strain NBRC 103574 / TAM6421)</name>
    <dbReference type="NCBI Taxonomy" id="927704"/>
    <lineage>
        <taxon>Bacteria</taxon>
        <taxon>Bacillati</taxon>
        <taxon>Bacillota</taxon>
        <taxon>Negativicutes</taxon>
        <taxon>Selenomonadales</taxon>
        <taxon>Selenomonadaceae</taxon>
        <taxon>Selenomonas</taxon>
    </lineage>
</organism>
<evidence type="ECO:0000313" key="3">
    <source>
        <dbReference type="Proteomes" id="UP000007887"/>
    </source>
</evidence>
<dbReference type="HOGENOM" id="CLU_1561813_0_0_9"/>